<evidence type="ECO:0000313" key="9">
    <source>
        <dbReference type="Proteomes" id="UP000262172"/>
    </source>
</evidence>
<dbReference type="Pfam" id="PF00072">
    <property type="entry name" value="Response_reg"/>
    <property type="match status" value="1"/>
</dbReference>
<sequence length="223" mass="24232">MTIRVLVADDQGMVRAGFAALLDAQDGISVAGQAADGDEAVRLSARLDPDVILMDVRMPELDGIAATRRILGPSYPSARVPRILMLTTFDIDDYVYDALEAGASGFLLKDALPDDLVHAVRVIASGDALLSPKVTRRMIEHFSSRRPHARRTDPAFADLTEREREVLVLIAQGRSNTEIAGTLFIAEQTVKTHVGKVFAKLGLRDRVHAVIYAYDNGLVEPAA</sequence>
<keyword evidence="3 8" id="KW-0238">DNA-binding</keyword>
<dbReference type="InterPro" id="IPR039420">
    <property type="entry name" value="WalR-like"/>
</dbReference>
<evidence type="ECO:0000256" key="4">
    <source>
        <dbReference type="ARBA" id="ARBA00023163"/>
    </source>
</evidence>
<evidence type="ECO:0000256" key="3">
    <source>
        <dbReference type="ARBA" id="ARBA00023125"/>
    </source>
</evidence>
<keyword evidence="2" id="KW-0805">Transcription regulation</keyword>
<dbReference type="CDD" id="cd17535">
    <property type="entry name" value="REC_NarL-like"/>
    <property type="match status" value="1"/>
</dbReference>
<dbReference type="Proteomes" id="UP000262172">
    <property type="component" value="Unassembled WGS sequence"/>
</dbReference>
<name>A0A371NRY3_9MICO</name>
<dbReference type="InterPro" id="IPR011006">
    <property type="entry name" value="CheY-like_superfamily"/>
</dbReference>
<dbReference type="PROSITE" id="PS50110">
    <property type="entry name" value="RESPONSE_REGULATORY"/>
    <property type="match status" value="1"/>
</dbReference>
<evidence type="ECO:0000313" key="8">
    <source>
        <dbReference type="EMBL" id="REJ04439.1"/>
    </source>
</evidence>
<feature type="domain" description="HTH luxR-type" evidence="6">
    <location>
        <begin position="152"/>
        <end position="217"/>
    </location>
</feature>
<dbReference type="InterPro" id="IPR016032">
    <property type="entry name" value="Sig_transdc_resp-reg_C-effctor"/>
</dbReference>
<dbReference type="Pfam" id="PF00196">
    <property type="entry name" value="GerE"/>
    <property type="match status" value="1"/>
</dbReference>
<dbReference type="AlphaFoldDB" id="A0A371NRY3"/>
<dbReference type="RefSeq" id="WP_116242838.1">
    <property type="nucleotide sequence ID" value="NZ_QUAB01000046.1"/>
</dbReference>
<dbReference type="SMART" id="SM00448">
    <property type="entry name" value="REC"/>
    <property type="match status" value="1"/>
</dbReference>
<dbReference type="OrthoDB" id="9808843at2"/>
<reference evidence="8 9" key="1">
    <citation type="submission" date="2018-08" db="EMBL/GenBank/DDBJ databases">
        <title>Isolation, diversity and antifungal activity of Actinobacteria from cow dung.</title>
        <authorList>
            <person name="Ling L."/>
        </authorList>
    </citation>
    <scope>NUCLEOTIDE SEQUENCE [LARGE SCALE GENOMIC DNA]</scope>
    <source>
        <strain evidence="8 9">NEAU-LLE</strain>
    </source>
</reference>
<feature type="modified residue" description="4-aspartylphosphate" evidence="5">
    <location>
        <position position="55"/>
    </location>
</feature>
<dbReference type="Gene3D" id="3.40.50.2300">
    <property type="match status" value="1"/>
</dbReference>
<dbReference type="GO" id="GO:0000160">
    <property type="term" value="P:phosphorelay signal transduction system"/>
    <property type="evidence" value="ECO:0007669"/>
    <property type="project" value="InterPro"/>
</dbReference>
<dbReference type="PANTHER" id="PTHR43214:SF24">
    <property type="entry name" value="TRANSCRIPTIONAL REGULATORY PROTEIN NARL-RELATED"/>
    <property type="match status" value="1"/>
</dbReference>
<dbReference type="CDD" id="cd06170">
    <property type="entry name" value="LuxR_C_like"/>
    <property type="match status" value="1"/>
</dbReference>
<dbReference type="SUPFAM" id="SSF52172">
    <property type="entry name" value="CheY-like"/>
    <property type="match status" value="1"/>
</dbReference>
<evidence type="ECO:0000256" key="1">
    <source>
        <dbReference type="ARBA" id="ARBA00022553"/>
    </source>
</evidence>
<dbReference type="PRINTS" id="PR00038">
    <property type="entry name" value="HTHLUXR"/>
</dbReference>
<dbReference type="InterPro" id="IPR001789">
    <property type="entry name" value="Sig_transdc_resp-reg_receiver"/>
</dbReference>
<keyword evidence="4" id="KW-0804">Transcription</keyword>
<keyword evidence="9" id="KW-1185">Reference proteome</keyword>
<keyword evidence="1 5" id="KW-0597">Phosphoprotein</keyword>
<dbReference type="EMBL" id="QUAB01000046">
    <property type="protein sequence ID" value="REJ04439.1"/>
    <property type="molecule type" value="Genomic_DNA"/>
</dbReference>
<evidence type="ECO:0000256" key="5">
    <source>
        <dbReference type="PROSITE-ProRule" id="PRU00169"/>
    </source>
</evidence>
<dbReference type="SUPFAM" id="SSF46894">
    <property type="entry name" value="C-terminal effector domain of the bipartite response regulators"/>
    <property type="match status" value="1"/>
</dbReference>
<organism evidence="8 9">
    <name type="scientific">Microbacterium bovistercoris</name>
    <dbReference type="NCBI Taxonomy" id="2293570"/>
    <lineage>
        <taxon>Bacteria</taxon>
        <taxon>Bacillati</taxon>
        <taxon>Actinomycetota</taxon>
        <taxon>Actinomycetes</taxon>
        <taxon>Micrococcales</taxon>
        <taxon>Microbacteriaceae</taxon>
        <taxon>Microbacterium</taxon>
    </lineage>
</organism>
<evidence type="ECO:0000259" key="6">
    <source>
        <dbReference type="PROSITE" id="PS50043"/>
    </source>
</evidence>
<dbReference type="PANTHER" id="PTHR43214">
    <property type="entry name" value="TWO-COMPONENT RESPONSE REGULATOR"/>
    <property type="match status" value="1"/>
</dbReference>
<protein>
    <submittedName>
        <fullName evidence="8">DNA-binding response regulator</fullName>
    </submittedName>
</protein>
<dbReference type="PROSITE" id="PS50043">
    <property type="entry name" value="HTH_LUXR_2"/>
    <property type="match status" value="1"/>
</dbReference>
<gene>
    <name evidence="8" type="ORF">DY023_13360</name>
</gene>
<feature type="domain" description="Response regulatory" evidence="7">
    <location>
        <begin position="4"/>
        <end position="124"/>
    </location>
</feature>
<dbReference type="InterPro" id="IPR058245">
    <property type="entry name" value="NreC/VraR/RcsB-like_REC"/>
</dbReference>
<proteinExistence type="predicted"/>
<dbReference type="GO" id="GO:0006355">
    <property type="term" value="P:regulation of DNA-templated transcription"/>
    <property type="evidence" value="ECO:0007669"/>
    <property type="project" value="InterPro"/>
</dbReference>
<evidence type="ECO:0000259" key="7">
    <source>
        <dbReference type="PROSITE" id="PS50110"/>
    </source>
</evidence>
<dbReference type="InterPro" id="IPR000792">
    <property type="entry name" value="Tscrpt_reg_LuxR_C"/>
</dbReference>
<accession>A0A371NRY3</accession>
<dbReference type="GO" id="GO:0003677">
    <property type="term" value="F:DNA binding"/>
    <property type="evidence" value="ECO:0007669"/>
    <property type="project" value="UniProtKB-KW"/>
</dbReference>
<comment type="caution">
    <text evidence="8">The sequence shown here is derived from an EMBL/GenBank/DDBJ whole genome shotgun (WGS) entry which is preliminary data.</text>
</comment>
<evidence type="ECO:0000256" key="2">
    <source>
        <dbReference type="ARBA" id="ARBA00023015"/>
    </source>
</evidence>
<dbReference type="SMART" id="SM00421">
    <property type="entry name" value="HTH_LUXR"/>
    <property type="match status" value="1"/>
</dbReference>